<dbReference type="Proteomes" id="UP000029643">
    <property type="component" value="Unassembled WGS sequence"/>
</dbReference>
<comment type="caution">
    <text evidence="1">The sequence shown here is derived from an EMBL/GenBank/DDBJ whole genome shotgun (WGS) entry which is preliminary data.</text>
</comment>
<accession>A0A090WXK9</accession>
<dbReference type="SUPFAM" id="SSF56935">
    <property type="entry name" value="Porins"/>
    <property type="match status" value="1"/>
</dbReference>
<gene>
    <name evidence="1" type="ORF">JCM19274_280</name>
</gene>
<reference evidence="1 2" key="1">
    <citation type="journal article" date="2014" name="Genome Announc.">
        <title>Draft Genome Sequences of Marine Flavobacterium Algibacter lectus Strains SS8 and NR4.</title>
        <authorList>
            <person name="Takatani N."/>
            <person name="Nakanishi M."/>
            <person name="Meirelles P."/>
            <person name="Mino S."/>
            <person name="Suda W."/>
            <person name="Oshima K."/>
            <person name="Hattori M."/>
            <person name="Ohkuma M."/>
            <person name="Hosokawa M."/>
            <person name="Miyashita K."/>
            <person name="Thompson F.L."/>
            <person name="Niwa A."/>
            <person name="Sawabe T."/>
            <person name="Sawabe T."/>
        </authorList>
    </citation>
    <scope>NUCLEOTIDE SEQUENCE [LARGE SCALE GENOMIC DNA]</scope>
    <source>
        <strain evidence="2">JCM19274</strain>
    </source>
</reference>
<proteinExistence type="predicted"/>
<organism evidence="1 2">
    <name type="scientific">Algibacter lectus</name>
    <dbReference type="NCBI Taxonomy" id="221126"/>
    <lineage>
        <taxon>Bacteria</taxon>
        <taxon>Pseudomonadati</taxon>
        <taxon>Bacteroidota</taxon>
        <taxon>Flavobacteriia</taxon>
        <taxon>Flavobacteriales</taxon>
        <taxon>Flavobacteriaceae</taxon>
        <taxon>Algibacter</taxon>
    </lineage>
</organism>
<evidence type="ECO:0000313" key="2">
    <source>
        <dbReference type="Proteomes" id="UP000029643"/>
    </source>
</evidence>
<protein>
    <submittedName>
        <fullName evidence="1">TonB family protein / TonB-dependent receptor</fullName>
    </submittedName>
</protein>
<sequence length="297" mass="32905">MSPSSSYDRMWVNDGEIQNKGAELTLDGIIARKDNWGLSGSLILAKNKNKVVSLGDEVSSGLNTDALSGMKYEFSGSVVEAFRSVPNILAVGQPINVFYGYQVDGIVQTRAEGLAAGLIGDAAQPGEFKYLDLNEDGVIDGDDRTIIGDPNPDFQASLNLQAHYNRFDLSLFFNGSFGQDVFNTQSFNEPSSRPLRWTQDNLTNNYPSLREGRNVLMSDWFIEEGSFVRLQNFSLGYKLEDMKNVGFKSGRLFVNGTNLFTITDFKGYDPEVGSNGIYWGGGYPKLRNWTIGLELTF</sequence>
<keyword evidence="1" id="KW-0675">Receptor</keyword>
<name>A0A090WXK9_9FLAO</name>
<dbReference type="AlphaFoldDB" id="A0A090WXK9"/>
<evidence type="ECO:0000313" key="1">
    <source>
        <dbReference type="EMBL" id="GAL81721.1"/>
    </source>
</evidence>
<dbReference type="EMBL" id="BBNU01000018">
    <property type="protein sequence ID" value="GAL81721.1"/>
    <property type="molecule type" value="Genomic_DNA"/>
</dbReference>